<protein>
    <recommendedName>
        <fullName evidence="10">C2H2-type domain-containing protein</fullName>
    </recommendedName>
</protein>
<dbReference type="InterPro" id="IPR013087">
    <property type="entry name" value="Znf_C2H2_type"/>
</dbReference>
<gene>
    <name evidence="11" type="ORF">VP01_2130g1</name>
</gene>
<feature type="region of interest" description="Disordered" evidence="9">
    <location>
        <begin position="758"/>
        <end position="840"/>
    </location>
</feature>
<dbReference type="GO" id="GO:0000981">
    <property type="term" value="F:DNA-binding transcription factor activity, RNA polymerase II-specific"/>
    <property type="evidence" value="ECO:0007669"/>
    <property type="project" value="UniProtKB-ARBA"/>
</dbReference>
<feature type="domain" description="C2H2-type" evidence="10">
    <location>
        <begin position="674"/>
        <end position="703"/>
    </location>
</feature>
<organism evidence="11 12">
    <name type="scientific">Puccinia sorghi</name>
    <dbReference type="NCBI Taxonomy" id="27349"/>
    <lineage>
        <taxon>Eukaryota</taxon>
        <taxon>Fungi</taxon>
        <taxon>Dikarya</taxon>
        <taxon>Basidiomycota</taxon>
        <taxon>Pucciniomycotina</taxon>
        <taxon>Pucciniomycetes</taxon>
        <taxon>Pucciniales</taxon>
        <taxon>Pucciniaceae</taxon>
        <taxon>Puccinia</taxon>
    </lineage>
</organism>
<dbReference type="SMART" id="SM00355">
    <property type="entry name" value="ZnF_C2H2"/>
    <property type="match status" value="6"/>
</dbReference>
<feature type="compositionally biased region" description="Basic residues" evidence="9">
    <location>
        <begin position="817"/>
        <end position="833"/>
    </location>
</feature>
<dbReference type="GO" id="GO:0045944">
    <property type="term" value="P:positive regulation of transcription by RNA polymerase II"/>
    <property type="evidence" value="ECO:0007669"/>
    <property type="project" value="UniProtKB-ARBA"/>
</dbReference>
<evidence type="ECO:0000256" key="8">
    <source>
        <dbReference type="PROSITE-ProRule" id="PRU00042"/>
    </source>
</evidence>
<dbReference type="Proteomes" id="UP000037035">
    <property type="component" value="Unassembled WGS sequence"/>
</dbReference>
<sequence>MAVPWKELLKLLSSAIRRSSTATRPVMDMEYISAARAEARPGSARRLFPSKTQSRTIHNPSDQSFWNEAFFGHTFSPTTSDLDSSSPSAALDHQSTIASNSLYHSTTSYSNHPPQDDLFELWCCSNELCLPFADQNGQICNISNCPSSSAACFDGCFPPATHSQPNTTPRSTSLSLTNSSNTHQAHQNPCCPVAPPQENLLDCDCCRAGCPPSPISLQPCIECDPSTQNLPLRTSPSITTTTTNTTNRSDSRLLSPSLTSNLSRNDFDDFPANPPGHNDLFDDGTLWINKDLEELIKCCCCDVPTQSEALPTHHAQAHPTHHVNFAMFDRPSITFPYADREQTKSTSVTPSIPSIDVSCNQGISTTFKCEWKDCNDEFSDRNKLAEHVNVYHLLQHSPVPNPGTQLESLKIHPPQLDHQRITPSDIFASQPEQSSPTSNDFFKARLDGLFLNYELPSASHSTFNHYQSCFDLTSQSNDQLAKTDGPITRINHDDSNKQFALDPCINPVPASAISSVDPLLRSQSSQNPATSEALVGQNYIHHQHVCRWDSCIHHAFSSTAELTEHISTDHVGAGKSKYTCLWQGCYCITNAKSTKAHEETQEHPQTDVARTDVQNQPSDMDNPRKVFSQRQKLMRHLQTHTGDKPFECESCGKRFGEMTTLIQHRRTHTNEKPYKCLVEGCGKSFALQSALTIHKRTHTGSKPFKCPVKGCSAQFSESSNLSKHMRTHSLVKKFNCTICGKRFTRSDQLTRHYKSESIHLHMTNNSADLHQDDDKEEEQEQETNDVLQSQGDHLDRSSALHTPTQNRLHHASSEQGKRKRPAHPSGGRTKRAKPTSLDSQ</sequence>
<feature type="compositionally biased region" description="Acidic residues" evidence="9">
    <location>
        <begin position="774"/>
        <end position="783"/>
    </location>
</feature>
<evidence type="ECO:0000256" key="5">
    <source>
        <dbReference type="ARBA" id="ARBA00022833"/>
    </source>
</evidence>
<keyword evidence="5" id="KW-0862">Zinc</keyword>
<feature type="compositionally biased region" description="Polar residues" evidence="9">
    <location>
        <begin position="252"/>
        <end position="264"/>
    </location>
</feature>
<dbReference type="GO" id="GO:0005634">
    <property type="term" value="C:nucleus"/>
    <property type="evidence" value="ECO:0007669"/>
    <property type="project" value="UniProtKB-SubCell"/>
</dbReference>
<dbReference type="GO" id="GO:0000978">
    <property type="term" value="F:RNA polymerase II cis-regulatory region sequence-specific DNA binding"/>
    <property type="evidence" value="ECO:0007669"/>
    <property type="project" value="TreeGrafter"/>
</dbReference>
<reference evidence="11 12" key="1">
    <citation type="submission" date="2015-08" db="EMBL/GenBank/DDBJ databases">
        <title>Next Generation Sequencing and Analysis of the Genome of Puccinia sorghi L Schw, the Causal Agent of Maize Common Rust.</title>
        <authorList>
            <person name="Rochi L."/>
            <person name="Burguener G."/>
            <person name="Darino M."/>
            <person name="Turjanski A."/>
            <person name="Kreff E."/>
            <person name="Dieguez M.J."/>
            <person name="Sacco F."/>
        </authorList>
    </citation>
    <scope>NUCLEOTIDE SEQUENCE [LARGE SCALE GENOMIC DNA]</scope>
    <source>
        <strain evidence="11 12">RO10H11247</strain>
    </source>
</reference>
<evidence type="ECO:0000259" key="10">
    <source>
        <dbReference type="PROSITE" id="PS50157"/>
    </source>
</evidence>
<keyword evidence="12" id="KW-1185">Reference proteome</keyword>
<dbReference type="FunFam" id="3.30.160.60:FF:000125">
    <property type="entry name" value="Putative zinc finger protein 143"/>
    <property type="match status" value="1"/>
</dbReference>
<evidence type="ECO:0000256" key="2">
    <source>
        <dbReference type="ARBA" id="ARBA00022723"/>
    </source>
</evidence>
<dbReference type="Pfam" id="PF00096">
    <property type="entry name" value="zf-C2H2"/>
    <property type="match status" value="3"/>
</dbReference>
<dbReference type="VEuPathDB" id="FungiDB:VP01_2130g1"/>
<comment type="subcellular location">
    <subcellularLocation>
        <location evidence="1">Nucleus</location>
    </subcellularLocation>
</comment>
<evidence type="ECO:0000313" key="11">
    <source>
        <dbReference type="EMBL" id="KNZ57543.1"/>
    </source>
</evidence>
<dbReference type="FunFam" id="3.30.160.60:FF:000100">
    <property type="entry name" value="Zinc finger 45-like"/>
    <property type="match status" value="1"/>
</dbReference>
<dbReference type="PANTHER" id="PTHR19818:SF139">
    <property type="entry name" value="PAIR-RULE PROTEIN ODD-PAIRED"/>
    <property type="match status" value="1"/>
</dbReference>
<dbReference type="PROSITE" id="PS50157">
    <property type="entry name" value="ZINC_FINGER_C2H2_2"/>
    <property type="match status" value="6"/>
</dbReference>
<evidence type="ECO:0000256" key="6">
    <source>
        <dbReference type="ARBA" id="ARBA00023125"/>
    </source>
</evidence>
<feature type="domain" description="C2H2-type" evidence="10">
    <location>
        <begin position="704"/>
        <end position="733"/>
    </location>
</feature>
<dbReference type="InterPro" id="IPR036236">
    <property type="entry name" value="Znf_C2H2_sf"/>
</dbReference>
<feature type="domain" description="C2H2-type" evidence="10">
    <location>
        <begin position="646"/>
        <end position="673"/>
    </location>
</feature>
<dbReference type="PROSITE" id="PS00028">
    <property type="entry name" value="ZINC_FINGER_C2H2_1"/>
    <property type="match status" value="4"/>
</dbReference>
<evidence type="ECO:0000256" key="4">
    <source>
        <dbReference type="ARBA" id="ARBA00022771"/>
    </source>
</evidence>
<dbReference type="Pfam" id="PF13912">
    <property type="entry name" value="zf-C2H2_6"/>
    <property type="match status" value="1"/>
</dbReference>
<feature type="region of interest" description="Disordered" evidence="9">
    <location>
        <begin position="598"/>
        <end position="623"/>
    </location>
</feature>
<keyword evidence="2" id="KW-0479">Metal-binding</keyword>
<keyword evidence="4 8" id="KW-0863">Zinc-finger</keyword>
<feature type="domain" description="C2H2-type" evidence="10">
    <location>
        <begin position="625"/>
        <end position="645"/>
    </location>
</feature>
<evidence type="ECO:0000256" key="3">
    <source>
        <dbReference type="ARBA" id="ARBA00022737"/>
    </source>
</evidence>
<keyword evidence="7" id="KW-0539">Nucleus</keyword>
<feature type="region of interest" description="Disordered" evidence="9">
    <location>
        <begin position="234"/>
        <end position="270"/>
    </location>
</feature>
<dbReference type="Gene3D" id="3.30.160.60">
    <property type="entry name" value="Classic Zinc Finger"/>
    <property type="match status" value="6"/>
</dbReference>
<dbReference type="OrthoDB" id="2496851at2759"/>
<dbReference type="FunFam" id="3.30.160.60:FF:001498">
    <property type="entry name" value="Zinc finger protein 404"/>
    <property type="match status" value="1"/>
</dbReference>
<dbReference type="GO" id="GO:0008270">
    <property type="term" value="F:zinc ion binding"/>
    <property type="evidence" value="ECO:0007669"/>
    <property type="project" value="UniProtKB-KW"/>
</dbReference>
<dbReference type="EMBL" id="LAVV01006982">
    <property type="protein sequence ID" value="KNZ57543.1"/>
    <property type="molecule type" value="Genomic_DNA"/>
</dbReference>
<dbReference type="STRING" id="27349.A0A0L6V9V7"/>
<dbReference type="PANTHER" id="PTHR19818">
    <property type="entry name" value="ZINC FINGER PROTEIN ZIC AND GLI"/>
    <property type="match status" value="1"/>
</dbReference>
<feature type="domain" description="C2H2-type" evidence="10">
    <location>
        <begin position="734"/>
        <end position="759"/>
    </location>
</feature>
<dbReference type="FunFam" id="3.30.160.60:FF:000104">
    <property type="entry name" value="Transcriptional repressor protein YY1"/>
    <property type="match status" value="1"/>
</dbReference>
<evidence type="ECO:0000313" key="12">
    <source>
        <dbReference type="Proteomes" id="UP000037035"/>
    </source>
</evidence>
<accession>A0A0L6V9V7</accession>
<feature type="domain" description="C2H2-type" evidence="10">
    <location>
        <begin position="367"/>
        <end position="397"/>
    </location>
</feature>
<dbReference type="InterPro" id="IPR050329">
    <property type="entry name" value="GLI_C2H2-zinc-finger"/>
</dbReference>
<dbReference type="AlphaFoldDB" id="A0A0L6V9V7"/>
<comment type="caution">
    <text evidence="11">The sequence shown here is derived from an EMBL/GenBank/DDBJ whole genome shotgun (WGS) entry which is preliminary data.</text>
</comment>
<dbReference type="SUPFAM" id="SSF57667">
    <property type="entry name" value="beta-beta-alpha zinc fingers"/>
    <property type="match status" value="4"/>
</dbReference>
<evidence type="ECO:0000256" key="9">
    <source>
        <dbReference type="SAM" id="MobiDB-lite"/>
    </source>
</evidence>
<evidence type="ECO:0000256" key="1">
    <source>
        <dbReference type="ARBA" id="ARBA00004123"/>
    </source>
</evidence>
<evidence type="ECO:0000256" key="7">
    <source>
        <dbReference type="ARBA" id="ARBA00023242"/>
    </source>
</evidence>
<proteinExistence type="predicted"/>
<keyword evidence="3" id="KW-0677">Repeat</keyword>
<name>A0A0L6V9V7_9BASI</name>
<keyword evidence="6" id="KW-0238">DNA-binding</keyword>